<keyword evidence="2" id="KW-1185">Reference proteome</keyword>
<accession>A0ACC1N6R7</accession>
<name>A0ACC1N6R7_9HYPO</name>
<evidence type="ECO:0000313" key="2">
    <source>
        <dbReference type="Proteomes" id="UP001143910"/>
    </source>
</evidence>
<reference evidence="1" key="1">
    <citation type="submission" date="2022-08" db="EMBL/GenBank/DDBJ databases">
        <title>Genome Sequence of Lecanicillium fungicola.</title>
        <authorList>
            <person name="Buettner E."/>
        </authorList>
    </citation>
    <scope>NUCLEOTIDE SEQUENCE</scope>
    <source>
        <strain evidence="1">Babe33</strain>
    </source>
</reference>
<sequence>MASRTDARLLKTTKFPPEFSKKVDMQKVNLGVMKKWIASRIAEILGNDDDVVIELCFGLVEGPRYPDIKALQIQLTGFLDKDTAPFCKELWKLFLSAQDSPQGVPKELLEAKKLELMQEKVGDKLTPRKERINNVKLEQDHASEVTMAKDVGTTAVLKAEVVIADLRNARNLRTLAFAALEEIAMYRGEEMVHHRGEDEIGIDVPSVHHPFRRREDRGPHHVADRALPPHVEEESPHDAEPSHGNDLGLGLCRHSEEAIGQSDAEIEIDHPLLRSHVGT</sequence>
<evidence type="ECO:0000313" key="1">
    <source>
        <dbReference type="EMBL" id="KAJ2974937.1"/>
    </source>
</evidence>
<dbReference type="EMBL" id="JANJQO010000770">
    <property type="protein sequence ID" value="KAJ2974937.1"/>
    <property type="molecule type" value="Genomic_DNA"/>
</dbReference>
<comment type="caution">
    <text evidence="1">The sequence shown here is derived from an EMBL/GenBank/DDBJ whole genome shotgun (WGS) entry which is preliminary data.</text>
</comment>
<gene>
    <name evidence="1" type="ORF">NQ176_g5798</name>
</gene>
<proteinExistence type="predicted"/>
<organism evidence="1 2">
    <name type="scientific">Zarea fungicola</name>
    <dbReference type="NCBI Taxonomy" id="93591"/>
    <lineage>
        <taxon>Eukaryota</taxon>
        <taxon>Fungi</taxon>
        <taxon>Dikarya</taxon>
        <taxon>Ascomycota</taxon>
        <taxon>Pezizomycotina</taxon>
        <taxon>Sordariomycetes</taxon>
        <taxon>Hypocreomycetidae</taxon>
        <taxon>Hypocreales</taxon>
        <taxon>Cordycipitaceae</taxon>
        <taxon>Zarea</taxon>
    </lineage>
</organism>
<dbReference type="Proteomes" id="UP001143910">
    <property type="component" value="Unassembled WGS sequence"/>
</dbReference>
<protein>
    <submittedName>
        <fullName evidence="1">Uncharacterized protein</fullName>
    </submittedName>
</protein>